<dbReference type="PROSITE" id="PS50181">
    <property type="entry name" value="FBOX"/>
    <property type="match status" value="1"/>
</dbReference>
<dbReference type="Pfam" id="PF00646">
    <property type="entry name" value="F-box"/>
    <property type="match status" value="1"/>
</dbReference>
<dbReference type="InterPro" id="IPR001810">
    <property type="entry name" value="F-box_dom"/>
</dbReference>
<gene>
    <name evidence="3" type="ORF">QYE76_037144</name>
</gene>
<evidence type="ECO:0000256" key="1">
    <source>
        <dbReference type="SAM" id="SignalP"/>
    </source>
</evidence>
<feature type="signal peptide" evidence="1">
    <location>
        <begin position="1"/>
        <end position="24"/>
    </location>
</feature>
<dbReference type="AlphaFoldDB" id="A0AAD8VDC4"/>
<proteinExistence type="predicted"/>
<feature type="domain" description="F-box" evidence="2">
    <location>
        <begin position="53"/>
        <end position="89"/>
    </location>
</feature>
<dbReference type="InterPro" id="IPR036047">
    <property type="entry name" value="F-box-like_dom_sf"/>
</dbReference>
<feature type="chain" id="PRO_5042049448" description="F-box domain-containing protein" evidence="1">
    <location>
        <begin position="25"/>
        <end position="251"/>
    </location>
</feature>
<protein>
    <recommendedName>
        <fullName evidence="2">F-box domain-containing protein</fullName>
    </recommendedName>
</protein>
<evidence type="ECO:0000313" key="4">
    <source>
        <dbReference type="Proteomes" id="UP001231189"/>
    </source>
</evidence>
<evidence type="ECO:0000313" key="3">
    <source>
        <dbReference type="EMBL" id="KAK1603497.1"/>
    </source>
</evidence>
<evidence type="ECO:0000259" key="2">
    <source>
        <dbReference type="PROSITE" id="PS50181"/>
    </source>
</evidence>
<keyword evidence="1" id="KW-0732">Signal</keyword>
<organism evidence="3 4">
    <name type="scientific">Lolium multiflorum</name>
    <name type="common">Italian ryegrass</name>
    <name type="synonym">Lolium perenne subsp. multiflorum</name>
    <dbReference type="NCBI Taxonomy" id="4521"/>
    <lineage>
        <taxon>Eukaryota</taxon>
        <taxon>Viridiplantae</taxon>
        <taxon>Streptophyta</taxon>
        <taxon>Embryophyta</taxon>
        <taxon>Tracheophyta</taxon>
        <taxon>Spermatophyta</taxon>
        <taxon>Magnoliopsida</taxon>
        <taxon>Liliopsida</taxon>
        <taxon>Poales</taxon>
        <taxon>Poaceae</taxon>
        <taxon>BOP clade</taxon>
        <taxon>Pooideae</taxon>
        <taxon>Poodae</taxon>
        <taxon>Poeae</taxon>
        <taxon>Poeae Chloroplast Group 2 (Poeae type)</taxon>
        <taxon>Loliodinae</taxon>
        <taxon>Loliinae</taxon>
        <taxon>Lolium</taxon>
    </lineage>
</organism>
<dbReference type="PANTHER" id="PTHR32153">
    <property type="entry name" value="OJ000223_09.16 PROTEIN"/>
    <property type="match status" value="1"/>
</dbReference>
<dbReference type="SUPFAM" id="SSF81383">
    <property type="entry name" value="F-box domain"/>
    <property type="match status" value="1"/>
</dbReference>
<dbReference type="EMBL" id="JAUUTY010000030">
    <property type="protein sequence ID" value="KAK1603497.1"/>
    <property type="molecule type" value="Genomic_DNA"/>
</dbReference>
<keyword evidence="4" id="KW-1185">Reference proteome</keyword>
<comment type="caution">
    <text evidence="3">The sequence shown here is derived from an EMBL/GenBank/DDBJ whole genome shotgun (WGS) entry which is preliminary data.</text>
</comment>
<dbReference type="InterPro" id="IPR044997">
    <property type="entry name" value="F-box_plant"/>
</dbReference>
<accession>A0AAD8VDC4</accession>
<sequence>MPQLAVKLKQLLAIWLLNWRRITSQDKHCRGYISRRGGATMKIKAMQNAAARHDRLSELPDNILLDILERADTLDALRTCILSKRLMRLPAMFSHFDINVGSLTRHHDTASHGNLTITHLVRYNNVLASVTEKILSAKSPKIPTIHKLRVTCYLRPDECLPITRAFADTMATHRVDNAEFVCVPRREALFRMQFWRSLVPCEEVQYLSWRLSSCICRPHVPMAMQHEVSRAGHLQHAQHMQAVETPAPLVL</sequence>
<dbReference type="Proteomes" id="UP001231189">
    <property type="component" value="Unassembled WGS sequence"/>
</dbReference>
<name>A0AAD8VDC4_LOLMU</name>
<reference evidence="3" key="1">
    <citation type="submission" date="2023-07" db="EMBL/GenBank/DDBJ databases">
        <title>A chromosome-level genome assembly of Lolium multiflorum.</title>
        <authorList>
            <person name="Chen Y."/>
            <person name="Copetti D."/>
            <person name="Kolliker R."/>
            <person name="Studer B."/>
        </authorList>
    </citation>
    <scope>NUCLEOTIDE SEQUENCE</scope>
    <source>
        <strain evidence="3">02402/16</strain>
        <tissue evidence="3">Leaf</tissue>
    </source>
</reference>